<accession>A0A2N1N140</accession>
<dbReference type="AlphaFoldDB" id="A0A2N1N140"/>
<name>A0A2N1N140_9GLOM</name>
<organism evidence="2 3">
    <name type="scientific">Rhizophagus irregularis</name>
    <dbReference type="NCBI Taxonomy" id="588596"/>
    <lineage>
        <taxon>Eukaryota</taxon>
        <taxon>Fungi</taxon>
        <taxon>Fungi incertae sedis</taxon>
        <taxon>Mucoromycota</taxon>
        <taxon>Glomeromycotina</taxon>
        <taxon>Glomeromycetes</taxon>
        <taxon>Glomerales</taxon>
        <taxon>Glomeraceae</taxon>
        <taxon>Rhizophagus</taxon>
    </lineage>
</organism>
<gene>
    <name evidence="2" type="ORF">RhiirC2_783346</name>
</gene>
<evidence type="ECO:0000313" key="3">
    <source>
        <dbReference type="Proteomes" id="UP000233469"/>
    </source>
</evidence>
<protein>
    <submittedName>
        <fullName evidence="2">Uncharacterized protein</fullName>
    </submittedName>
</protein>
<feature type="compositionally biased region" description="Basic and acidic residues" evidence="1">
    <location>
        <begin position="98"/>
        <end position="118"/>
    </location>
</feature>
<evidence type="ECO:0000256" key="1">
    <source>
        <dbReference type="SAM" id="MobiDB-lite"/>
    </source>
</evidence>
<feature type="compositionally biased region" description="Basic and acidic residues" evidence="1">
    <location>
        <begin position="64"/>
        <end position="73"/>
    </location>
</feature>
<dbReference type="Proteomes" id="UP000233469">
    <property type="component" value="Unassembled WGS sequence"/>
</dbReference>
<comment type="caution">
    <text evidence="2">The sequence shown here is derived from an EMBL/GenBank/DDBJ whole genome shotgun (WGS) entry which is preliminary data.</text>
</comment>
<feature type="compositionally biased region" description="Basic residues" evidence="1">
    <location>
        <begin position="126"/>
        <end position="139"/>
    </location>
</feature>
<proteinExistence type="predicted"/>
<evidence type="ECO:0000313" key="2">
    <source>
        <dbReference type="EMBL" id="PKK67579.1"/>
    </source>
</evidence>
<reference evidence="2 3" key="1">
    <citation type="submission" date="2016-04" db="EMBL/GenBank/DDBJ databases">
        <title>Genome analyses suggest a sexual origin of heterokaryosis in a supposedly ancient asexual fungus.</title>
        <authorList>
            <person name="Ropars J."/>
            <person name="Sedzielewska K."/>
            <person name="Noel J."/>
            <person name="Charron P."/>
            <person name="Farinelli L."/>
            <person name="Marton T."/>
            <person name="Kruger M."/>
            <person name="Pelin A."/>
            <person name="Brachmann A."/>
            <person name="Corradi N."/>
        </authorList>
    </citation>
    <scope>NUCLEOTIDE SEQUENCE [LARGE SCALE GENOMIC DNA]</scope>
    <source>
        <strain evidence="2 3">C2</strain>
    </source>
</reference>
<dbReference type="VEuPathDB" id="FungiDB:FUN_024567"/>
<sequence length="139" mass="15932">MEWKTTNSITIQEIMVEKNLTGLEEFKQWVAEGNLGTVKRRIIEAAEGHAILNDEFSQRMDDINRYQDNKGIGDKGPMLESPSVPDRELWESEEEDVEKGTEAKEVKTGEVDKEKKEPNTQSPAQKTKKKNKKKGKKKQ</sequence>
<dbReference type="EMBL" id="LLXL01000942">
    <property type="protein sequence ID" value="PKK67579.1"/>
    <property type="molecule type" value="Genomic_DNA"/>
</dbReference>
<feature type="region of interest" description="Disordered" evidence="1">
    <location>
        <begin position="64"/>
        <end position="139"/>
    </location>
</feature>
<reference evidence="2 3" key="2">
    <citation type="submission" date="2017-10" db="EMBL/GenBank/DDBJ databases">
        <title>Extensive intraspecific genome diversity in a model arbuscular mycorrhizal fungus.</title>
        <authorList>
            <person name="Chen E.C.H."/>
            <person name="Morin E."/>
            <person name="Baudet D."/>
            <person name="Noel J."/>
            <person name="Ndikumana S."/>
            <person name="Charron P."/>
            <person name="St-Onge C."/>
            <person name="Giorgi J."/>
            <person name="Grigoriev I.V."/>
            <person name="Roux C."/>
            <person name="Martin F.M."/>
            <person name="Corradi N."/>
        </authorList>
    </citation>
    <scope>NUCLEOTIDE SEQUENCE [LARGE SCALE GENOMIC DNA]</scope>
    <source>
        <strain evidence="2 3">C2</strain>
    </source>
</reference>